<comment type="caution">
    <text evidence="1">The sequence shown here is derived from an EMBL/GenBank/DDBJ whole genome shotgun (WGS) entry which is preliminary data.</text>
</comment>
<gene>
    <name evidence="1" type="ORF">VP01_829g2</name>
</gene>
<evidence type="ECO:0000313" key="2">
    <source>
        <dbReference type="Proteomes" id="UP000037035"/>
    </source>
</evidence>
<protein>
    <submittedName>
        <fullName evidence="1">Uncharacterized protein</fullName>
    </submittedName>
</protein>
<proteinExistence type="predicted"/>
<accession>A0A0L6U9V0</accession>
<sequence>MKKPKEPPKHITCEASWALLDEPQIVLNKDKLFDTETLEEEVDINTLKGILNTTSPDDKWEDDLMASLMVFHTHSMLSRMVYNEILLIMTLSKMKLPVWAIV</sequence>
<reference evidence="1 2" key="1">
    <citation type="submission" date="2015-08" db="EMBL/GenBank/DDBJ databases">
        <title>Next Generation Sequencing and Analysis of the Genome of Puccinia sorghi L Schw, the Causal Agent of Maize Common Rust.</title>
        <authorList>
            <person name="Rochi L."/>
            <person name="Burguener G."/>
            <person name="Darino M."/>
            <person name="Turjanski A."/>
            <person name="Kreff E."/>
            <person name="Dieguez M.J."/>
            <person name="Sacco F."/>
        </authorList>
    </citation>
    <scope>NUCLEOTIDE SEQUENCE [LARGE SCALE GENOMIC DNA]</scope>
    <source>
        <strain evidence="1 2">RO10H11247</strain>
    </source>
</reference>
<dbReference type="EMBL" id="LAVV01013826">
    <property type="protein sequence ID" value="KNZ45286.1"/>
    <property type="molecule type" value="Genomic_DNA"/>
</dbReference>
<dbReference type="Proteomes" id="UP000037035">
    <property type="component" value="Unassembled WGS sequence"/>
</dbReference>
<name>A0A0L6U9V0_9BASI</name>
<organism evidence="1 2">
    <name type="scientific">Puccinia sorghi</name>
    <dbReference type="NCBI Taxonomy" id="27349"/>
    <lineage>
        <taxon>Eukaryota</taxon>
        <taxon>Fungi</taxon>
        <taxon>Dikarya</taxon>
        <taxon>Basidiomycota</taxon>
        <taxon>Pucciniomycotina</taxon>
        <taxon>Pucciniomycetes</taxon>
        <taxon>Pucciniales</taxon>
        <taxon>Pucciniaceae</taxon>
        <taxon>Puccinia</taxon>
    </lineage>
</organism>
<dbReference type="AlphaFoldDB" id="A0A0L6U9V0"/>
<evidence type="ECO:0000313" key="1">
    <source>
        <dbReference type="EMBL" id="KNZ45286.1"/>
    </source>
</evidence>
<keyword evidence="2" id="KW-1185">Reference proteome</keyword>
<dbReference type="VEuPathDB" id="FungiDB:VP01_829g2"/>